<evidence type="ECO:0000256" key="1">
    <source>
        <dbReference type="SAM" id="SignalP"/>
    </source>
</evidence>
<accession>A0AAE2YK67</accession>
<feature type="signal peptide" evidence="1">
    <location>
        <begin position="1"/>
        <end position="20"/>
    </location>
</feature>
<sequence length="233" mass="26510">MKYLSLILILLILTGYNASAEEVKVNLGPSTAFLKAKLSEEQTEKYLLALKLMELEQKLIEKDADSAQEKSDSNLRYTLARILILVESFLLVYCTILIKKLRKLGAIKKEHSRLEALNQELKINLQVGMEPLRLAKIDLKDLKDKYEYKIELDKTREIDRVKKTAQDTSGADTKLAKVLADNIQVEDKNKALLKDHLRLIKVGQILGKFDSDDHKPLATELLEALNLVRAINK</sequence>
<dbReference type="AlphaFoldDB" id="A0AAE2YK67"/>
<keyword evidence="1" id="KW-0732">Signal</keyword>
<reference evidence="2" key="1">
    <citation type="journal article" date="2021" name="Genome Biol. Evol.">
        <title>Continental-Scale Gene Flow Prevents Allopatric Divergence of Pelagic Freshwater Bacteria.</title>
        <authorList>
            <person name="Hoetzinger M."/>
            <person name="Pitt A."/>
            <person name="Huemer A."/>
            <person name="Hahn M.W."/>
        </authorList>
    </citation>
    <scope>NUCLEOTIDE SEQUENCE</scope>
    <source>
        <strain evidence="2">AP-YLGG-20-G6</strain>
    </source>
</reference>
<feature type="chain" id="PRO_5042063534" evidence="1">
    <location>
        <begin position="21"/>
        <end position="233"/>
    </location>
</feature>
<organism evidence="2 3">
    <name type="scientific">Polynucleobacter paneuropaeus</name>
    <dbReference type="NCBI Taxonomy" id="2527775"/>
    <lineage>
        <taxon>Bacteria</taxon>
        <taxon>Pseudomonadati</taxon>
        <taxon>Pseudomonadota</taxon>
        <taxon>Betaproteobacteria</taxon>
        <taxon>Burkholderiales</taxon>
        <taxon>Burkholderiaceae</taxon>
        <taxon>Polynucleobacter</taxon>
    </lineage>
</organism>
<dbReference type="EMBL" id="JAANGI010000001">
    <property type="protein sequence ID" value="MBT8591009.1"/>
    <property type="molecule type" value="Genomic_DNA"/>
</dbReference>
<comment type="caution">
    <text evidence="2">The sequence shown here is derived from an EMBL/GenBank/DDBJ whole genome shotgun (WGS) entry which is preliminary data.</text>
</comment>
<gene>
    <name evidence="2" type="ORF">G6693_03610</name>
</gene>
<proteinExistence type="predicted"/>
<evidence type="ECO:0000313" key="3">
    <source>
        <dbReference type="Proteomes" id="UP000762271"/>
    </source>
</evidence>
<evidence type="ECO:0000313" key="2">
    <source>
        <dbReference type="EMBL" id="MBT8591009.1"/>
    </source>
</evidence>
<dbReference type="Proteomes" id="UP000762271">
    <property type="component" value="Unassembled WGS sequence"/>
</dbReference>
<name>A0AAE2YK67_9BURK</name>
<protein>
    <submittedName>
        <fullName evidence="2">Uncharacterized protein</fullName>
    </submittedName>
</protein>